<feature type="coiled-coil region" evidence="6">
    <location>
        <begin position="3"/>
        <end position="31"/>
    </location>
</feature>
<gene>
    <name evidence="5 7" type="primary">rpmC</name>
    <name evidence="7" type="ORF">CVV26_01690</name>
</gene>
<dbReference type="NCBIfam" id="TIGR00012">
    <property type="entry name" value="L29"/>
    <property type="match status" value="1"/>
</dbReference>
<evidence type="ECO:0000256" key="5">
    <source>
        <dbReference type="HAMAP-Rule" id="MF_00374"/>
    </source>
</evidence>
<evidence type="ECO:0000256" key="2">
    <source>
        <dbReference type="ARBA" id="ARBA00022980"/>
    </source>
</evidence>
<organism evidence="7 8">
    <name type="scientific">Candidatus Kuenenbacteria bacterium HGW-Kuenenbacteria-1</name>
    <dbReference type="NCBI Taxonomy" id="2013812"/>
    <lineage>
        <taxon>Bacteria</taxon>
        <taxon>Candidatus Kueneniibacteriota</taxon>
    </lineage>
</organism>
<dbReference type="InterPro" id="IPR001854">
    <property type="entry name" value="Ribosomal_uL29"/>
</dbReference>
<proteinExistence type="inferred from homology"/>
<reference evidence="7 8" key="1">
    <citation type="journal article" date="2017" name="ISME J.">
        <title>Potential for microbial H2 and metal transformations associated with novel bacteria and archaea in deep terrestrial subsurface sediments.</title>
        <authorList>
            <person name="Hernsdorf A.W."/>
            <person name="Amano Y."/>
            <person name="Miyakawa K."/>
            <person name="Ise K."/>
            <person name="Suzuki Y."/>
            <person name="Anantharaman K."/>
            <person name="Probst A."/>
            <person name="Burstein D."/>
            <person name="Thomas B.C."/>
            <person name="Banfield J.F."/>
        </authorList>
    </citation>
    <scope>NUCLEOTIDE SEQUENCE [LARGE SCALE GENOMIC DNA]</scope>
    <source>
        <strain evidence="7">HGW-Kuenenbacteria-1</strain>
    </source>
</reference>
<comment type="caution">
    <text evidence="7">The sequence shown here is derived from an EMBL/GenBank/DDBJ whole genome shotgun (WGS) entry which is preliminary data.</text>
</comment>
<sequence>MKIKELKQKSEVELQKLLQESREKLRELRFKIALKQLKKVRNIRDVKKLIARILTLLNKKD</sequence>
<evidence type="ECO:0000256" key="1">
    <source>
        <dbReference type="ARBA" id="ARBA00009254"/>
    </source>
</evidence>
<evidence type="ECO:0000256" key="4">
    <source>
        <dbReference type="ARBA" id="ARBA00035204"/>
    </source>
</evidence>
<evidence type="ECO:0000313" key="7">
    <source>
        <dbReference type="EMBL" id="PKL72360.1"/>
    </source>
</evidence>
<dbReference type="SUPFAM" id="SSF46561">
    <property type="entry name" value="Ribosomal protein L29 (L29p)"/>
    <property type="match status" value="1"/>
</dbReference>
<dbReference type="GO" id="GO:0006412">
    <property type="term" value="P:translation"/>
    <property type="evidence" value="ECO:0007669"/>
    <property type="project" value="UniProtKB-UniRule"/>
</dbReference>
<dbReference type="GO" id="GO:1990904">
    <property type="term" value="C:ribonucleoprotein complex"/>
    <property type="evidence" value="ECO:0007669"/>
    <property type="project" value="UniProtKB-KW"/>
</dbReference>
<dbReference type="AlphaFoldDB" id="A0A2N1UNF8"/>
<dbReference type="Pfam" id="PF00831">
    <property type="entry name" value="Ribosomal_L29"/>
    <property type="match status" value="1"/>
</dbReference>
<comment type="similarity">
    <text evidence="1 5">Belongs to the universal ribosomal protein uL29 family.</text>
</comment>
<dbReference type="GO" id="GO:0003735">
    <property type="term" value="F:structural constituent of ribosome"/>
    <property type="evidence" value="ECO:0007669"/>
    <property type="project" value="InterPro"/>
</dbReference>
<dbReference type="EMBL" id="PGYQ01000006">
    <property type="protein sequence ID" value="PKL72360.1"/>
    <property type="molecule type" value="Genomic_DNA"/>
</dbReference>
<evidence type="ECO:0000313" key="8">
    <source>
        <dbReference type="Proteomes" id="UP000233414"/>
    </source>
</evidence>
<keyword evidence="3 5" id="KW-0687">Ribonucleoprotein</keyword>
<protein>
    <recommendedName>
        <fullName evidence="4 5">Large ribosomal subunit protein uL29</fullName>
    </recommendedName>
</protein>
<keyword evidence="2 5" id="KW-0689">Ribosomal protein</keyword>
<evidence type="ECO:0000256" key="6">
    <source>
        <dbReference type="SAM" id="Coils"/>
    </source>
</evidence>
<dbReference type="Proteomes" id="UP000233414">
    <property type="component" value="Unassembled WGS sequence"/>
</dbReference>
<name>A0A2N1UNF8_9BACT</name>
<evidence type="ECO:0000256" key="3">
    <source>
        <dbReference type="ARBA" id="ARBA00023274"/>
    </source>
</evidence>
<keyword evidence="6" id="KW-0175">Coiled coil</keyword>
<dbReference type="Gene3D" id="1.10.287.310">
    <property type="match status" value="1"/>
</dbReference>
<accession>A0A2N1UNF8</accession>
<dbReference type="GO" id="GO:0005840">
    <property type="term" value="C:ribosome"/>
    <property type="evidence" value="ECO:0007669"/>
    <property type="project" value="UniProtKB-KW"/>
</dbReference>
<dbReference type="InterPro" id="IPR036049">
    <property type="entry name" value="Ribosomal_uL29_sf"/>
</dbReference>
<dbReference type="HAMAP" id="MF_00374">
    <property type="entry name" value="Ribosomal_uL29"/>
    <property type="match status" value="1"/>
</dbReference>